<gene>
    <name evidence="1" type="ORF">FHT01_001147</name>
</gene>
<keyword evidence="2" id="KW-1185">Reference proteome</keyword>
<organism evidence="1 2">
    <name type="scientific">Sphingomonas japonica</name>
    <dbReference type="NCBI Taxonomy" id="511662"/>
    <lineage>
        <taxon>Bacteria</taxon>
        <taxon>Pseudomonadati</taxon>
        <taxon>Pseudomonadota</taxon>
        <taxon>Alphaproteobacteria</taxon>
        <taxon>Sphingomonadales</taxon>
        <taxon>Sphingomonadaceae</taxon>
        <taxon>Sphingomonas</taxon>
    </lineage>
</organism>
<accession>A0ABX0U0I4</accession>
<dbReference type="RefSeq" id="WP_166745441.1">
    <property type="nucleotide sequence ID" value="NZ_BAAAEV010000001.1"/>
</dbReference>
<name>A0ABX0U0I4_9SPHN</name>
<sequence>MRLTPILAVLLLAGCGSDDELAPGGVTESEARVLNDAAAMLDANATMPEAVGIENVAD</sequence>
<protein>
    <submittedName>
        <fullName evidence="1">Uncharacterized protein</fullName>
    </submittedName>
</protein>
<evidence type="ECO:0000313" key="1">
    <source>
        <dbReference type="EMBL" id="NIJ23605.1"/>
    </source>
</evidence>
<dbReference type="Proteomes" id="UP000788153">
    <property type="component" value="Unassembled WGS sequence"/>
</dbReference>
<comment type="caution">
    <text evidence="1">The sequence shown here is derived from an EMBL/GenBank/DDBJ whole genome shotgun (WGS) entry which is preliminary data.</text>
</comment>
<evidence type="ECO:0000313" key="2">
    <source>
        <dbReference type="Proteomes" id="UP000788153"/>
    </source>
</evidence>
<dbReference type="PROSITE" id="PS51257">
    <property type="entry name" value="PROKAR_LIPOPROTEIN"/>
    <property type="match status" value="1"/>
</dbReference>
<proteinExistence type="predicted"/>
<reference evidence="1 2" key="1">
    <citation type="submission" date="2020-03" db="EMBL/GenBank/DDBJ databases">
        <title>Genomic Encyclopedia of Type Strains, Phase IV (KMG-IV): sequencing the most valuable type-strain genomes for metagenomic binning, comparative biology and taxonomic classification.</title>
        <authorList>
            <person name="Goeker M."/>
        </authorList>
    </citation>
    <scope>NUCLEOTIDE SEQUENCE [LARGE SCALE GENOMIC DNA]</scope>
    <source>
        <strain evidence="1 2">DSM 22753</strain>
    </source>
</reference>
<dbReference type="EMBL" id="JAASQP010000001">
    <property type="protein sequence ID" value="NIJ23605.1"/>
    <property type="molecule type" value="Genomic_DNA"/>
</dbReference>